<dbReference type="InterPro" id="IPR011527">
    <property type="entry name" value="ABC1_TM_dom"/>
</dbReference>
<dbReference type="GO" id="GO:0015421">
    <property type="term" value="F:ABC-type oligopeptide transporter activity"/>
    <property type="evidence" value="ECO:0007669"/>
    <property type="project" value="TreeGrafter"/>
</dbReference>
<feature type="transmembrane region" description="Helical" evidence="12">
    <location>
        <begin position="21"/>
        <end position="40"/>
    </location>
</feature>
<dbReference type="Gene3D" id="3.40.50.300">
    <property type="entry name" value="P-loop containing nucleotide triphosphate hydrolases"/>
    <property type="match status" value="1"/>
</dbReference>
<dbReference type="GO" id="GO:0016887">
    <property type="term" value="F:ATP hydrolysis activity"/>
    <property type="evidence" value="ECO:0007669"/>
    <property type="project" value="InterPro"/>
</dbReference>
<comment type="catalytic activity">
    <reaction evidence="8">
        <text>ATP + H2O + xenobioticSide 1 = ADP + phosphate + xenobioticSide 2.</text>
        <dbReference type="EC" id="7.6.2.2"/>
    </reaction>
</comment>
<dbReference type="InterPro" id="IPR039421">
    <property type="entry name" value="Type_1_exporter"/>
</dbReference>
<dbReference type="PANTHER" id="PTHR43394">
    <property type="entry name" value="ATP-DEPENDENT PERMEASE MDL1, MITOCHONDRIAL"/>
    <property type="match status" value="1"/>
</dbReference>
<gene>
    <name evidence="15" type="ORF">CLV38_11813</name>
</gene>
<evidence type="ECO:0000256" key="10">
    <source>
        <dbReference type="ARBA" id="ARBA00061674"/>
    </source>
</evidence>
<dbReference type="EC" id="7.6.2.2" evidence="2"/>
<keyword evidence="6 12" id="KW-1133">Transmembrane helix</keyword>
<dbReference type="AlphaFoldDB" id="A0A2T0W5K1"/>
<evidence type="ECO:0000259" key="14">
    <source>
        <dbReference type="PROSITE" id="PS50929"/>
    </source>
</evidence>
<evidence type="ECO:0000256" key="8">
    <source>
        <dbReference type="ARBA" id="ARBA00034018"/>
    </source>
</evidence>
<evidence type="ECO:0000256" key="6">
    <source>
        <dbReference type="ARBA" id="ARBA00022989"/>
    </source>
</evidence>
<keyword evidence="4" id="KW-0547">Nucleotide-binding</keyword>
<dbReference type="PANTHER" id="PTHR43394:SF1">
    <property type="entry name" value="ATP-BINDING CASSETTE SUB-FAMILY B MEMBER 10, MITOCHONDRIAL"/>
    <property type="match status" value="1"/>
</dbReference>
<dbReference type="InterPro" id="IPR027417">
    <property type="entry name" value="P-loop_NTPase"/>
</dbReference>
<evidence type="ECO:0000256" key="4">
    <source>
        <dbReference type="ARBA" id="ARBA00022741"/>
    </source>
</evidence>
<dbReference type="Proteomes" id="UP000238205">
    <property type="component" value="Unassembled WGS sequence"/>
</dbReference>
<organism evidence="15 16">
    <name type="scientific">Alkalibacterium olivapovliticus</name>
    <dbReference type="NCBI Taxonomy" id="99907"/>
    <lineage>
        <taxon>Bacteria</taxon>
        <taxon>Bacillati</taxon>
        <taxon>Bacillota</taxon>
        <taxon>Bacilli</taxon>
        <taxon>Lactobacillales</taxon>
        <taxon>Carnobacteriaceae</taxon>
        <taxon>Alkalibacterium</taxon>
    </lineage>
</organism>
<dbReference type="CDD" id="cd18549">
    <property type="entry name" value="ABC_6TM_YwjA_like"/>
    <property type="match status" value="1"/>
</dbReference>
<dbReference type="PROSITE" id="PS00211">
    <property type="entry name" value="ABC_TRANSPORTER_1"/>
    <property type="match status" value="1"/>
</dbReference>
<dbReference type="Pfam" id="PF00664">
    <property type="entry name" value="ABC_membrane"/>
    <property type="match status" value="1"/>
</dbReference>
<dbReference type="FunFam" id="3.40.50.300:FF:000218">
    <property type="entry name" value="Multidrug ABC transporter ATP-binding protein"/>
    <property type="match status" value="1"/>
</dbReference>
<comment type="caution">
    <text evidence="15">The sequence shown here is derived from an EMBL/GenBank/DDBJ whole genome shotgun (WGS) entry which is preliminary data.</text>
</comment>
<evidence type="ECO:0000256" key="9">
    <source>
        <dbReference type="ARBA" id="ARBA00059943"/>
    </source>
</evidence>
<feature type="transmembrane region" description="Helical" evidence="12">
    <location>
        <begin position="164"/>
        <end position="184"/>
    </location>
</feature>
<protein>
    <recommendedName>
        <fullName evidence="11">Multidrug resistance ABC transporter ATP-binding and permease protein</fullName>
        <ecNumber evidence="2">7.6.2.2</ecNumber>
    </recommendedName>
</protein>
<feature type="transmembrane region" description="Helical" evidence="12">
    <location>
        <begin position="60"/>
        <end position="80"/>
    </location>
</feature>
<proteinExistence type="inferred from homology"/>
<dbReference type="OrthoDB" id="9770415at2"/>
<evidence type="ECO:0000313" key="15">
    <source>
        <dbReference type="EMBL" id="PRY81365.1"/>
    </source>
</evidence>
<dbReference type="EMBL" id="PVTO01000018">
    <property type="protein sequence ID" value="PRY81365.1"/>
    <property type="molecule type" value="Genomic_DNA"/>
</dbReference>
<keyword evidence="3 12" id="KW-0812">Transmembrane</keyword>
<dbReference type="SMART" id="SM00382">
    <property type="entry name" value="AAA"/>
    <property type="match status" value="1"/>
</dbReference>
<dbReference type="InterPro" id="IPR003439">
    <property type="entry name" value="ABC_transporter-like_ATP-bd"/>
</dbReference>
<dbReference type="InterPro" id="IPR017871">
    <property type="entry name" value="ABC_transporter-like_CS"/>
</dbReference>
<name>A0A2T0W5K1_9LACT</name>
<feature type="transmembrane region" description="Helical" evidence="12">
    <location>
        <begin position="245"/>
        <end position="269"/>
    </location>
</feature>
<feature type="domain" description="ABC transporter" evidence="13">
    <location>
        <begin position="339"/>
        <end position="574"/>
    </location>
</feature>
<comment type="subcellular location">
    <subcellularLocation>
        <location evidence="1">Cell membrane</location>
        <topology evidence="1">Multi-pass membrane protein</topology>
    </subcellularLocation>
</comment>
<keyword evidence="16" id="KW-1185">Reference proteome</keyword>
<dbReference type="PROSITE" id="PS50893">
    <property type="entry name" value="ABC_TRANSPORTER_2"/>
    <property type="match status" value="1"/>
</dbReference>
<evidence type="ECO:0000256" key="12">
    <source>
        <dbReference type="SAM" id="Phobius"/>
    </source>
</evidence>
<dbReference type="GO" id="GO:0005524">
    <property type="term" value="F:ATP binding"/>
    <property type="evidence" value="ECO:0007669"/>
    <property type="project" value="UniProtKB-KW"/>
</dbReference>
<dbReference type="Pfam" id="PF00005">
    <property type="entry name" value="ABC_tran"/>
    <property type="match status" value="1"/>
</dbReference>
<evidence type="ECO:0000256" key="5">
    <source>
        <dbReference type="ARBA" id="ARBA00022840"/>
    </source>
</evidence>
<dbReference type="GO" id="GO:0008559">
    <property type="term" value="F:ABC-type xenobiotic transporter activity"/>
    <property type="evidence" value="ECO:0007669"/>
    <property type="project" value="UniProtKB-EC"/>
</dbReference>
<reference evidence="15 16" key="1">
    <citation type="submission" date="2018-03" db="EMBL/GenBank/DDBJ databases">
        <title>Genomic Encyclopedia of Archaeal and Bacterial Type Strains, Phase II (KMG-II): from individual species to whole genera.</title>
        <authorList>
            <person name="Goeker M."/>
        </authorList>
    </citation>
    <scope>NUCLEOTIDE SEQUENCE [LARGE SCALE GENOMIC DNA]</scope>
    <source>
        <strain evidence="15 16">DSM 13175</strain>
    </source>
</reference>
<evidence type="ECO:0000259" key="13">
    <source>
        <dbReference type="PROSITE" id="PS50893"/>
    </source>
</evidence>
<dbReference type="PROSITE" id="PS50929">
    <property type="entry name" value="ABC_TM1F"/>
    <property type="match status" value="1"/>
</dbReference>
<evidence type="ECO:0000256" key="1">
    <source>
        <dbReference type="ARBA" id="ARBA00004651"/>
    </source>
</evidence>
<dbReference type="RefSeq" id="WP_106194458.1">
    <property type="nucleotide sequence ID" value="NZ_PVTO01000018.1"/>
</dbReference>
<evidence type="ECO:0000256" key="3">
    <source>
        <dbReference type="ARBA" id="ARBA00022692"/>
    </source>
</evidence>
<dbReference type="InterPro" id="IPR036640">
    <property type="entry name" value="ABC1_TM_sf"/>
</dbReference>
<keyword evidence="7 12" id="KW-0472">Membrane</keyword>
<dbReference type="SUPFAM" id="SSF90123">
    <property type="entry name" value="ABC transporter transmembrane region"/>
    <property type="match status" value="1"/>
</dbReference>
<keyword evidence="5 15" id="KW-0067">ATP-binding</keyword>
<evidence type="ECO:0000256" key="2">
    <source>
        <dbReference type="ARBA" id="ARBA00012191"/>
    </source>
</evidence>
<feature type="domain" description="ABC transmembrane type-1" evidence="14">
    <location>
        <begin position="21"/>
        <end position="305"/>
    </location>
</feature>
<evidence type="ECO:0000256" key="11">
    <source>
        <dbReference type="ARBA" id="ARBA00072598"/>
    </source>
</evidence>
<comment type="similarity">
    <text evidence="10">Belongs to the ABC transporter superfamily. Multidrug exporter LmrA (TC 3.A.1.117.1) family.</text>
</comment>
<comment type="function">
    <text evidence="9">Efflux transporter for a variety of amphiphilic cationic compounds, including antibiotics.</text>
</comment>
<dbReference type="Gene3D" id="1.20.1560.10">
    <property type="entry name" value="ABC transporter type 1, transmembrane domain"/>
    <property type="match status" value="1"/>
</dbReference>
<accession>A0A2T0W5K1</accession>
<dbReference type="SUPFAM" id="SSF52540">
    <property type="entry name" value="P-loop containing nucleoside triphosphate hydrolases"/>
    <property type="match status" value="1"/>
</dbReference>
<dbReference type="GO" id="GO:0005886">
    <property type="term" value="C:plasma membrane"/>
    <property type="evidence" value="ECO:0007669"/>
    <property type="project" value="UniProtKB-SubCell"/>
</dbReference>
<evidence type="ECO:0000256" key="7">
    <source>
        <dbReference type="ARBA" id="ARBA00023136"/>
    </source>
</evidence>
<dbReference type="InterPro" id="IPR003593">
    <property type="entry name" value="AAA+_ATPase"/>
</dbReference>
<feature type="transmembrane region" description="Helical" evidence="12">
    <location>
        <begin position="141"/>
        <end position="158"/>
    </location>
</feature>
<sequence>MKFPFKHFISYYRPYVKQLSLVLTYAFVSTILALIFPLLVRHVTGDVLSGDLTNAQDQVLRYGLLMLILALFQQISSFLLDYKGHMLGARMERDLRSELFEHIQTLSFSYFDKVKTGELMSRIGNDLYSISEVYHHGIEDIILFGLRFVGAVTVLLLINVRLTLVILFFLPFMAIFTYICNKFMNRTMLDNKNKMADIHNQVEDSLAGIREVQSFSNEQLEVNKFNHQNNQFLDSRRETYKVETALYSGVEAFIRLITIAVVLIGATFIIGEDLLLPDLLAFMLYIEFLVAPIRRMLVFSTMLQDAFTGFQRFSEMIQTQPEIRNPVAPIIPTDLVGEVTFEEVSFSYDQTNETVFEDLNFTIRQGEYVALVGASGVGKSTISKLIPRFYDVSKGRLLLDGYDVRELDLSFIRSKMGIVQQDIYLFSGSIKDNIRYGDQSVTDEEIVEAAKQANAHDFILSLPNGYDSEVGQRGVRLSGGQKQRISIARVFLKNPPILILDEATSALDNQSEFIVKESMEKLAKGRTTLVIAHRLSTIKNAERILVFDKGKLVEEGRHDNLMGNQGAYFKLYNQQFKA</sequence>
<evidence type="ECO:0000313" key="16">
    <source>
        <dbReference type="Proteomes" id="UP000238205"/>
    </source>
</evidence>